<organism evidence="2">
    <name type="scientific">Caenorhabditis brenneri</name>
    <name type="common">Nematode worm</name>
    <dbReference type="NCBI Taxonomy" id="135651"/>
    <lineage>
        <taxon>Eukaryota</taxon>
        <taxon>Metazoa</taxon>
        <taxon>Ecdysozoa</taxon>
        <taxon>Nematoda</taxon>
        <taxon>Chromadorea</taxon>
        <taxon>Rhabditida</taxon>
        <taxon>Rhabditina</taxon>
        <taxon>Rhabditomorpha</taxon>
        <taxon>Rhabditoidea</taxon>
        <taxon>Rhabditidae</taxon>
        <taxon>Peloderinae</taxon>
        <taxon>Caenorhabditis</taxon>
    </lineage>
</organism>
<keyword evidence="2" id="KW-1185">Reference proteome</keyword>
<dbReference type="HOGENOM" id="CLU_1278614_0_0_1"/>
<dbReference type="Proteomes" id="UP000008068">
    <property type="component" value="Unassembled WGS sequence"/>
</dbReference>
<accession>G0NSH1</accession>
<gene>
    <name evidence="1" type="ORF">CAEBREN_06007</name>
</gene>
<proteinExistence type="predicted"/>
<name>G0NSH1_CAEBE</name>
<dbReference type="OrthoDB" id="5877120at2759"/>
<dbReference type="AlphaFoldDB" id="G0NSH1"/>
<evidence type="ECO:0000313" key="1">
    <source>
        <dbReference type="EMBL" id="EGT36795.1"/>
    </source>
</evidence>
<reference evidence="2" key="1">
    <citation type="submission" date="2011-07" db="EMBL/GenBank/DDBJ databases">
        <authorList>
            <consortium name="Caenorhabditis brenneri Sequencing and Analysis Consortium"/>
            <person name="Wilson R.K."/>
        </authorList>
    </citation>
    <scope>NUCLEOTIDE SEQUENCE [LARGE SCALE GENOMIC DNA]</scope>
    <source>
        <strain evidence="2">PB2801</strain>
    </source>
</reference>
<dbReference type="InParanoid" id="G0NSH1"/>
<evidence type="ECO:0000313" key="2">
    <source>
        <dbReference type="Proteomes" id="UP000008068"/>
    </source>
</evidence>
<sequence>MYNSILLKYKREALNFEAMTKTDRFGWMLEQFRFSQQKAVDIHSVPELAHAKEKSVEMAKEVIDRINKVLRQLWMRKEELNQLKMTNLESEFPEPEGYIDAILNKLRSTIQQITPDWFPVVTSLVMDNKVFMREITALSKKYNSLKFTNLTEIEAADIDKEIDEKMSKEVQKLGLPDGTSQKFLFYKALCNILQDATDNKKNIGKQTNEEIARFED</sequence>
<protein>
    <submittedName>
        <fullName evidence="1">Uncharacterized protein</fullName>
    </submittedName>
</protein>
<dbReference type="EMBL" id="GL379938">
    <property type="protein sequence ID" value="EGT36795.1"/>
    <property type="molecule type" value="Genomic_DNA"/>
</dbReference>